<dbReference type="PANTHER" id="PTHR12952">
    <property type="entry name" value="SYS1"/>
    <property type="match status" value="1"/>
</dbReference>
<evidence type="ECO:0000256" key="7">
    <source>
        <dbReference type="ARBA" id="ARBA00023034"/>
    </source>
</evidence>
<accession>A0A4D9DED4</accession>
<keyword evidence="3" id="KW-0813">Transport</keyword>
<keyword evidence="7" id="KW-0333">Golgi apparatus</keyword>
<keyword evidence="8 9" id="KW-0472">Membrane</keyword>
<dbReference type="GO" id="GO:0005802">
    <property type="term" value="C:trans-Golgi network"/>
    <property type="evidence" value="ECO:0007669"/>
    <property type="project" value="TreeGrafter"/>
</dbReference>
<dbReference type="PANTHER" id="PTHR12952:SF0">
    <property type="entry name" value="PROTEIN SYS1 HOMOLOG"/>
    <property type="match status" value="1"/>
</dbReference>
<evidence type="ECO:0000256" key="6">
    <source>
        <dbReference type="ARBA" id="ARBA00022989"/>
    </source>
</evidence>
<dbReference type="GO" id="GO:0000139">
    <property type="term" value="C:Golgi membrane"/>
    <property type="evidence" value="ECO:0007669"/>
    <property type="project" value="UniProtKB-SubCell"/>
</dbReference>
<dbReference type="OrthoDB" id="542931at2759"/>
<evidence type="ECO:0000256" key="5">
    <source>
        <dbReference type="ARBA" id="ARBA00022927"/>
    </source>
</evidence>
<dbReference type="GO" id="GO:0006895">
    <property type="term" value="P:Golgi to endosome transport"/>
    <property type="evidence" value="ECO:0007669"/>
    <property type="project" value="TreeGrafter"/>
</dbReference>
<dbReference type="Pfam" id="PF09801">
    <property type="entry name" value="SYS1"/>
    <property type="match status" value="1"/>
</dbReference>
<evidence type="ECO:0000313" key="10">
    <source>
        <dbReference type="EMBL" id="TFJ87058.1"/>
    </source>
</evidence>
<evidence type="ECO:0000256" key="2">
    <source>
        <dbReference type="ARBA" id="ARBA00008160"/>
    </source>
</evidence>
<keyword evidence="6 9" id="KW-1133">Transmembrane helix</keyword>
<feature type="transmembrane region" description="Helical" evidence="9">
    <location>
        <begin position="59"/>
        <end position="80"/>
    </location>
</feature>
<evidence type="ECO:0008006" key="12">
    <source>
        <dbReference type="Google" id="ProtNLM"/>
    </source>
</evidence>
<keyword evidence="11" id="KW-1185">Reference proteome</keyword>
<evidence type="ECO:0000256" key="9">
    <source>
        <dbReference type="SAM" id="Phobius"/>
    </source>
</evidence>
<name>A0A4D9DED4_9STRA</name>
<organism evidence="10 11">
    <name type="scientific">Nannochloropsis salina CCMP1776</name>
    <dbReference type="NCBI Taxonomy" id="1027361"/>
    <lineage>
        <taxon>Eukaryota</taxon>
        <taxon>Sar</taxon>
        <taxon>Stramenopiles</taxon>
        <taxon>Ochrophyta</taxon>
        <taxon>Eustigmatophyceae</taxon>
        <taxon>Eustigmatales</taxon>
        <taxon>Monodopsidaceae</taxon>
        <taxon>Microchloropsis</taxon>
        <taxon>Microchloropsis salina</taxon>
    </lineage>
</organism>
<dbReference type="GO" id="GO:0034067">
    <property type="term" value="P:protein localization to Golgi apparatus"/>
    <property type="evidence" value="ECO:0007669"/>
    <property type="project" value="TreeGrafter"/>
</dbReference>
<dbReference type="AlphaFoldDB" id="A0A4D9DED4"/>
<gene>
    <name evidence="10" type="ORF">NSK_001392</name>
</gene>
<comment type="subcellular location">
    <subcellularLocation>
        <location evidence="1">Golgi apparatus membrane</location>
        <topology evidence="1">Multi-pass membrane protein</topology>
    </subcellularLocation>
</comment>
<dbReference type="GO" id="GO:0005829">
    <property type="term" value="C:cytosol"/>
    <property type="evidence" value="ECO:0007669"/>
    <property type="project" value="GOC"/>
</dbReference>
<comment type="caution">
    <text evidence="10">The sequence shown here is derived from an EMBL/GenBank/DDBJ whole genome shotgun (WGS) entry which is preliminary data.</text>
</comment>
<comment type="similarity">
    <text evidence="2">Belongs to the SYS1 family.</text>
</comment>
<dbReference type="EMBL" id="SDOX01000006">
    <property type="protein sequence ID" value="TFJ87058.1"/>
    <property type="molecule type" value="Genomic_DNA"/>
</dbReference>
<evidence type="ECO:0000256" key="4">
    <source>
        <dbReference type="ARBA" id="ARBA00022692"/>
    </source>
</evidence>
<evidence type="ECO:0000256" key="1">
    <source>
        <dbReference type="ARBA" id="ARBA00004653"/>
    </source>
</evidence>
<sequence length="151" mass="16692">MGAPDFDPKMIIYQIIALQCLYYLVEGGILMGFNLVFGLDVSLAQIFTPRGLEIESAEGLLNVLALLLSFVAGSVLLCVVVERAKKCLDFTVTLFFFHLLACAFYESFPATLLWWLCHLVGVSIMTLLGEHLCARSELRDIPLFVVSQSGP</sequence>
<proteinExistence type="inferred from homology"/>
<feature type="transmembrane region" description="Helical" evidence="9">
    <location>
        <begin position="87"/>
        <end position="106"/>
    </location>
</feature>
<feature type="transmembrane region" description="Helical" evidence="9">
    <location>
        <begin position="20"/>
        <end position="39"/>
    </location>
</feature>
<dbReference type="Proteomes" id="UP000355283">
    <property type="component" value="Unassembled WGS sequence"/>
</dbReference>
<keyword evidence="5" id="KW-0653">Protein transport</keyword>
<protein>
    <recommendedName>
        <fullName evidence="12">Protein SYS1 homolog</fullName>
    </recommendedName>
</protein>
<evidence type="ECO:0000256" key="8">
    <source>
        <dbReference type="ARBA" id="ARBA00023136"/>
    </source>
</evidence>
<dbReference type="InterPro" id="IPR019185">
    <property type="entry name" value="Integral_membrane_SYS1-rel"/>
</dbReference>
<evidence type="ECO:0000256" key="3">
    <source>
        <dbReference type="ARBA" id="ARBA00022448"/>
    </source>
</evidence>
<keyword evidence="4 9" id="KW-0812">Transmembrane</keyword>
<reference evidence="10 11" key="1">
    <citation type="submission" date="2019-01" db="EMBL/GenBank/DDBJ databases">
        <title>Nuclear Genome Assembly of the Microalgal Biofuel strain Nannochloropsis salina CCMP1776.</title>
        <authorList>
            <person name="Hovde B."/>
        </authorList>
    </citation>
    <scope>NUCLEOTIDE SEQUENCE [LARGE SCALE GENOMIC DNA]</scope>
    <source>
        <strain evidence="10 11">CCMP1776</strain>
    </source>
</reference>
<evidence type="ECO:0000313" key="11">
    <source>
        <dbReference type="Proteomes" id="UP000355283"/>
    </source>
</evidence>
<dbReference type="GO" id="GO:0043001">
    <property type="term" value="P:Golgi to plasma membrane protein transport"/>
    <property type="evidence" value="ECO:0007669"/>
    <property type="project" value="TreeGrafter"/>
</dbReference>